<keyword evidence="6" id="KW-1185">Reference proteome</keyword>
<evidence type="ECO:0000259" key="4">
    <source>
        <dbReference type="PROSITE" id="PS50237"/>
    </source>
</evidence>
<comment type="caution">
    <text evidence="2">Lacks conserved residue(s) required for the propagation of feature annotation.</text>
</comment>
<dbReference type="EMBL" id="NEDP02001510">
    <property type="protein sequence ID" value="OWF53102.1"/>
    <property type="molecule type" value="Genomic_DNA"/>
</dbReference>
<dbReference type="SUPFAM" id="SSF56204">
    <property type="entry name" value="Hect, E3 ligase catalytic domain"/>
    <property type="match status" value="1"/>
</dbReference>
<evidence type="ECO:0000313" key="5">
    <source>
        <dbReference type="EMBL" id="OWF53102.1"/>
    </source>
</evidence>
<dbReference type="Gene3D" id="3.90.1750.10">
    <property type="entry name" value="Hect, E3 ligase catalytic domains"/>
    <property type="match status" value="1"/>
</dbReference>
<sequence>MNVTQLRAHLITCDDDALPHFQQRQRPNTPEAEYSGHRSGHFQQSQGFSLSGMDGSNTSPSHLQDHQALSLPVLEDSDDMELPDIENNISKDKGIAEIVEKVVKVCSHWSNPVEILKYLQSCLIVGRNLEVEDVTETAEGKTNQICVDRDNILETAFDEIQHIENLRITLEVDFYGESVSDLGGPRKEFFRLVLMAIKEKYFDHDLRSLLCEDYVTIGKIFGLSILQNEIQFTLYSKLRTGLDELGIYQIGNRVPAFVFLLRPANRKLTVRALTHYLKPKFSETGSNSRILEGAVYSAFMRYVREVATYVSPPCLSVVNEIKLHCIFNQPTFRISKR</sequence>
<dbReference type="PROSITE" id="PS50237">
    <property type="entry name" value="HECT"/>
    <property type="match status" value="1"/>
</dbReference>
<dbReference type="GO" id="GO:0004842">
    <property type="term" value="F:ubiquitin-protein transferase activity"/>
    <property type="evidence" value="ECO:0007669"/>
    <property type="project" value="InterPro"/>
</dbReference>
<feature type="region of interest" description="Disordered" evidence="3">
    <location>
        <begin position="27"/>
        <end position="65"/>
    </location>
</feature>
<dbReference type="Proteomes" id="UP000242188">
    <property type="component" value="Unassembled WGS sequence"/>
</dbReference>
<comment type="caution">
    <text evidence="5">The sequence shown here is derived from an EMBL/GenBank/DDBJ whole genome shotgun (WGS) entry which is preliminary data.</text>
</comment>
<accession>A0A210QWQ1</accession>
<dbReference type="AlphaFoldDB" id="A0A210QWQ1"/>
<evidence type="ECO:0000256" key="1">
    <source>
        <dbReference type="ARBA" id="ARBA00022786"/>
    </source>
</evidence>
<dbReference type="OrthoDB" id="5988852at2759"/>
<feature type="domain" description="HECT" evidence="4">
    <location>
        <begin position="162"/>
        <end position="194"/>
    </location>
</feature>
<name>A0A210QWQ1_MIZYE</name>
<proteinExistence type="predicted"/>
<protein>
    <recommendedName>
        <fullName evidence="4">HECT domain-containing protein</fullName>
    </recommendedName>
</protein>
<gene>
    <name evidence="5" type="ORF">KP79_PYT00525</name>
</gene>
<evidence type="ECO:0000256" key="3">
    <source>
        <dbReference type="SAM" id="MobiDB-lite"/>
    </source>
</evidence>
<feature type="compositionally biased region" description="Polar residues" evidence="3">
    <location>
        <begin position="41"/>
        <end position="62"/>
    </location>
</feature>
<reference evidence="5 6" key="1">
    <citation type="journal article" date="2017" name="Nat. Ecol. Evol.">
        <title>Scallop genome provides insights into evolution of bilaterian karyotype and development.</title>
        <authorList>
            <person name="Wang S."/>
            <person name="Zhang J."/>
            <person name="Jiao W."/>
            <person name="Li J."/>
            <person name="Xun X."/>
            <person name="Sun Y."/>
            <person name="Guo X."/>
            <person name="Huan P."/>
            <person name="Dong B."/>
            <person name="Zhang L."/>
            <person name="Hu X."/>
            <person name="Sun X."/>
            <person name="Wang J."/>
            <person name="Zhao C."/>
            <person name="Wang Y."/>
            <person name="Wang D."/>
            <person name="Huang X."/>
            <person name="Wang R."/>
            <person name="Lv J."/>
            <person name="Li Y."/>
            <person name="Zhang Z."/>
            <person name="Liu B."/>
            <person name="Lu W."/>
            <person name="Hui Y."/>
            <person name="Liang J."/>
            <person name="Zhou Z."/>
            <person name="Hou R."/>
            <person name="Li X."/>
            <person name="Liu Y."/>
            <person name="Li H."/>
            <person name="Ning X."/>
            <person name="Lin Y."/>
            <person name="Zhao L."/>
            <person name="Xing Q."/>
            <person name="Dou J."/>
            <person name="Li Y."/>
            <person name="Mao J."/>
            <person name="Guo H."/>
            <person name="Dou H."/>
            <person name="Li T."/>
            <person name="Mu C."/>
            <person name="Jiang W."/>
            <person name="Fu Q."/>
            <person name="Fu X."/>
            <person name="Miao Y."/>
            <person name="Liu J."/>
            <person name="Yu Q."/>
            <person name="Li R."/>
            <person name="Liao H."/>
            <person name="Li X."/>
            <person name="Kong Y."/>
            <person name="Jiang Z."/>
            <person name="Chourrout D."/>
            <person name="Li R."/>
            <person name="Bao Z."/>
        </authorList>
    </citation>
    <scope>NUCLEOTIDE SEQUENCE [LARGE SCALE GENOMIC DNA]</scope>
    <source>
        <strain evidence="5 6">PY_sf001</strain>
    </source>
</reference>
<dbReference type="InterPro" id="IPR035983">
    <property type="entry name" value="Hect_E3_ubiquitin_ligase"/>
</dbReference>
<evidence type="ECO:0000256" key="2">
    <source>
        <dbReference type="PROSITE-ProRule" id="PRU00104"/>
    </source>
</evidence>
<organism evidence="5 6">
    <name type="scientific">Mizuhopecten yessoensis</name>
    <name type="common">Japanese scallop</name>
    <name type="synonym">Patinopecten yessoensis</name>
    <dbReference type="NCBI Taxonomy" id="6573"/>
    <lineage>
        <taxon>Eukaryota</taxon>
        <taxon>Metazoa</taxon>
        <taxon>Spiralia</taxon>
        <taxon>Lophotrochozoa</taxon>
        <taxon>Mollusca</taxon>
        <taxon>Bivalvia</taxon>
        <taxon>Autobranchia</taxon>
        <taxon>Pteriomorphia</taxon>
        <taxon>Pectinida</taxon>
        <taxon>Pectinoidea</taxon>
        <taxon>Pectinidae</taxon>
        <taxon>Mizuhopecten</taxon>
    </lineage>
</organism>
<dbReference type="InterPro" id="IPR000569">
    <property type="entry name" value="HECT_dom"/>
</dbReference>
<keyword evidence="1 2" id="KW-0833">Ubl conjugation pathway</keyword>
<evidence type="ECO:0000313" key="6">
    <source>
        <dbReference type="Proteomes" id="UP000242188"/>
    </source>
</evidence>